<keyword evidence="7" id="KW-0175">Coiled coil</keyword>
<dbReference type="Pfam" id="PF00643">
    <property type="entry name" value="zf-B_box"/>
    <property type="match status" value="1"/>
</dbReference>
<name>A0A3Q2G3K3_CYPVA</name>
<dbReference type="InterPro" id="IPR013320">
    <property type="entry name" value="ConA-like_dom_sf"/>
</dbReference>
<accession>A0A3Q2G3K3</accession>
<dbReference type="SMART" id="SM00589">
    <property type="entry name" value="PRY"/>
    <property type="match status" value="1"/>
</dbReference>
<dbReference type="OMA" id="IWLRKGN"/>
<evidence type="ECO:0000256" key="7">
    <source>
        <dbReference type="SAM" id="Coils"/>
    </source>
</evidence>
<dbReference type="GeneTree" id="ENSGT01040000240385"/>
<dbReference type="PROSITE" id="PS50089">
    <property type="entry name" value="ZF_RING_2"/>
    <property type="match status" value="1"/>
</dbReference>
<evidence type="ECO:0000313" key="11">
    <source>
        <dbReference type="Ensembl" id="ENSCVAP00000017015.1"/>
    </source>
</evidence>
<dbReference type="GeneID" id="107096404"/>
<dbReference type="PANTHER" id="PTHR25465">
    <property type="entry name" value="B-BOX DOMAIN CONTAINING"/>
    <property type="match status" value="1"/>
</dbReference>
<dbReference type="Gene3D" id="4.10.830.40">
    <property type="match status" value="1"/>
</dbReference>
<evidence type="ECO:0000256" key="3">
    <source>
        <dbReference type="ARBA" id="ARBA00022771"/>
    </source>
</evidence>
<feature type="coiled-coil region" evidence="7">
    <location>
        <begin position="191"/>
        <end position="218"/>
    </location>
</feature>
<dbReference type="Gene3D" id="3.30.160.60">
    <property type="entry name" value="Classic Zinc Finger"/>
    <property type="match status" value="1"/>
</dbReference>
<dbReference type="InterPro" id="IPR001870">
    <property type="entry name" value="B30.2/SPRY"/>
</dbReference>
<evidence type="ECO:0000259" key="9">
    <source>
        <dbReference type="PROSITE" id="PS50119"/>
    </source>
</evidence>
<protein>
    <submittedName>
        <fullName evidence="11">Nuclear factor 7, ovary-like</fullName>
    </submittedName>
</protein>
<keyword evidence="5" id="KW-0391">Immunity</keyword>
<dbReference type="PROSITE" id="PS00518">
    <property type="entry name" value="ZF_RING_1"/>
    <property type="match status" value="1"/>
</dbReference>
<evidence type="ECO:0000256" key="1">
    <source>
        <dbReference type="ARBA" id="ARBA00022588"/>
    </source>
</evidence>
<evidence type="ECO:0000256" key="6">
    <source>
        <dbReference type="PROSITE-ProRule" id="PRU00024"/>
    </source>
</evidence>
<sequence>MAEMASTTSLMTDDNFCCSICLDVFTKPVSIPCGHTFCNNCIAKTWETVKTLYECPLCKETYYPKPMLRVNILIAEMAETFKKKVKKKASSPLKDEGIEKMLCNLCTEPKSTAAKFCLVCFMPFCEKHLEPHLTLPVLQRHKLIQPANNLLNRICKSHGEPLELFCCVDQMFLCLSCKTQDHKTHKVVTLVEEAMVRKKKLEKERKCADQMIEAHQQKILHIQCSLDESRNNADEALSCKDLVVATLVRYIQRSQTELTEVINTKLQGIEKEGKDLITELDADIVKLKVKNEHISNALLSDDDFTILENSLAVTLSSPTAKDWSDLKLKTDQFAIQGAMAKLQMSVTSTINTLCDPTFREKQQYAVDVIFDPDTAHPLLNVSEDGKQVATGNQKKNVKNKPERFDQVLNILAKQGFSSGKFYYEVQVKGKTQWDLGVVSESINRKGDIRLSPKNGYWTIWLRNGNKLTANTGPAVNLAVRQIPEKVGVFVDFDLGEVTFYDVDARAVIYSFTENNFSKRLFPFFSPCDNDRGKNSAALIITPVTTNH</sequence>
<keyword evidence="12" id="KW-1185">Reference proteome</keyword>
<dbReference type="Gene3D" id="2.60.120.920">
    <property type="match status" value="1"/>
</dbReference>
<dbReference type="Pfam" id="PF00622">
    <property type="entry name" value="SPRY"/>
    <property type="match status" value="1"/>
</dbReference>
<dbReference type="RefSeq" id="XP_015248525.1">
    <property type="nucleotide sequence ID" value="XM_015393039.1"/>
</dbReference>
<dbReference type="PRINTS" id="PR01407">
    <property type="entry name" value="BUTYPHLNCDUF"/>
</dbReference>
<dbReference type="GO" id="GO:0008270">
    <property type="term" value="F:zinc ion binding"/>
    <property type="evidence" value="ECO:0007669"/>
    <property type="project" value="UniProtKB-KW"/>
</dbReference>
<dbReference type="InterPro" id="IPR013083">
    <property type="entry name" value="Znf_RING/FYVE/PHD"/>
</dbReference>
<dbReference type="SMART" id="SM00184">
    <property type="entry name" value="RING"/>
    <property type="match status" value="1"/>
</dbReference>
<dbReference type="CDD" id="cd19769">
    <property type="entry name" value="Bbox2_TRIM16-like"/>
    <property type="match status" value="1"/>
</dbReference>
<keyword evidence="4" id="KW-0862">Zinc</keyword>
<evidence type="ECO:0000256" key="4">
    <source>
        <dbReference type="ARBA" id="ARBA00022833"/>
    </source>
</evidence>
<evidence type="ECO:0000259" key="8">
    <source>
        <dbReference type="PROSITE" id="PS50089"/>
    </source>
</evidence>
<feature type="domain" description="RING-type" evidence="8">
    <location>
        <begin position="18"/>
        <end position="59"/>
    </location>
</feature>
<dbReference type="Pfam" id="PF25600">
    <property type="entry name" value="TRIM_CC"/>
    <property type="match status" value="1"/>
</dbReference>
<dbReference type="FunFam" id="2.60.120.920:FF:000004">
    <property type="entry name" value="Butyrophilin subfamily 1 member A1"/>
    <property type="match status" value="1"/>
</dbReference>
<organism evidence="11 12">
    <name type="scientific">Cyprinodon variegatus</name>
    <name type="common">Sheepshead minnow</name>
    <dbReference type="NCBI Taxonomy" id="28743"/>
    <lineage>
        <taxon>Eukaryota</taxon>
        <taxon>Metazoa</taxon>
        <taxon>Chordata</taxon>
        <taxon>Craniata</taxon>
        <taxon>Vertebrata</taxon>
        <taxon>Euteleostomi</taxon>
        <taxon>Actinopterygii</taxon>
        <taxon>Neopterygii</taxon>
        <taxon>Teleostei</taxon>
        <taxon>Neoteleostei</taxon>
        <taxon>Acanthomorphata</taxon>
        <taxon>Ovalentaria</taxon>
        <taxon>Atherinomorphae</taxon>
        <taxon>Cyprinodontiformes</taxon>
        <taxon>Cyprinodontidae</taxon>
        <taxon>Cyprinodon</taxon>
    </lineage>
</organism>
<dbReference type="InterPro" id="IPR006574">
    <property type="entry name" value="PRY"/>
</dbReference>
<dbReference type="SMART" id="SM00449">
    <property type="entry name" value="SPRY"/>
    <property type="match status" value="1"/>
</dbReference>
<dbReference type="InterPro" id="IPR043136">
    <property type="entry name" value="B30.2/SPRY_sf"/>
</dbReference>
<dbReference type="InterPro" id="IPR017907">
    <property type="entry name" value="Znf_RING_CS"/>
</dbReference>
<keyword evidence="1" id="KW-0399">Innate immunity</keyword>
<reference evidence="11" key="2">
    <citation type="submission" date="2025-09" db="UniProtKB">
        <authorList>
            <consortium name="Ensembl"/>
        </authorList>
    </citation>
    <scope>IDENTIFICATION</scope>
</reference>
<dbReference type="KEGG" id="cvg:107096404"/>
<dbReference type="Pfam" id="PF15227">
    <property type="entry name" value="zf-C3HC4_4"/>
    <property type="match status" value="1"/>
</dbReference>
<dbReference type="InterPro" id="IPR000315">
    <property type="entry name" value="Znf_B-box"/>
</dbReference>
<dbReference type="SUPFAM" id="SSF49899">
    <property type="entry name" value="Concanavalin A-like lectins/glucanases"/>
    <property type="match status" value="1"/>
</dbReference>
<feature type="domain" description="B box-type" evidence="9">
    <location>
        <begin position="150"/>
        <end position="190"/>
    </location>
</feature>
<dbReference type="OrthoDB" id="6270329at2759"/>
<keyword evidence="3 6" id="KW-0863">Zinc-finger</keyword>
<dbReference type="SMART" id="SM00336">
    <property type="entry name" value="BBOX"/>
    <property type="match status" value="1"/>
</dbReference>
<feature type="domain" description="B30.2/SPRY" evidence="10">
    <location>
        <begin position="348"/>
        <end position="543"/>
    </location>
</feature>
<dbReference type="InterPro" id="IPR051051">
    <property type="entry name" value="E3_ubiq-ligase_TRIM/RNF"/>
</dbReference>
<reference evidence="11" key="1">
    <citation type="submission" date="2025-08" db="UniProtKB">
        <authorList>
            <consortium name="Ensembl"/>
        </authorList>
    </citation>
    <scope>IDENTIFICATION</scope>
</reference>
<dbReference type="PROSITE" id="PS50119">
    <property type="entry name" value="ZF_BBOX"/>
    <property type="match status" value="1"/>
</dbReference>
<dbReference type="GO" id="GO:0045087">
    <property type="term" value="P:innate immune response"/>
    <property type="evidence" value="ECO:0007669"/>
    <property type="project" value="UniProtKB-KW"/>
</dbReference>
<dbReference type="Gene3D" id="3.30.40.10">
    <property type="entry name" value="Zinc/RING finger domain, C3HC4 (zinc finger)"/>
    <property type="match status" value="1"/>
</dbReference>
<dbReference type="Pfam" id="PF13765">
    <property type="entry name" value="PRY"/>
    <property type="match status" value="1"/>
</dbReference>
<dbReference type="CDD" id="cd13733">
    <property type="entry name" value="SPRY_PRY_C-I_1"/>
    <property type="match status" value="1"/>
</dbReference>
<keyword evidence="2" id="KW-0479">Metal-binding</keyword>
<dbReference type="SUPFAM" id="SSF57850">
    <property type="entry name" value="RING/U-box"/>
    <property type="match status" value="1"/>
</dbReference>
<proteinExistence type="predicted"/>
<evidence type="ECO:0000259" key="10">
    <source>
        <dbReference type="PROSITE" id="PS50188"/>
    </source>
</evidence>
<evidence type="ECO:0000313" key="12">
    <source>
        <dbReference type="Proteomes" id="UP000265020"/>
    </source>
</evidence>
<dbReference type="PANTHER" id="PTHR25465:SF32">
    <property type="entry name" value="BLOODTHIRSTY-RELATED GENE FAMILY, MEMBER 16 ISOFORM X1-RELATED"/>
    <property type="match status" value="1"/>
</dbReference>
<dbReference type="SUPFAM" id="SSF57845">
    <property type="entry name" value="B-box zinc-binding domain"/>
    <property type="match status" value="1"/>
</dbReference>
<dbReference type="InterPro" id="IPR001841">
    <property type="entry name" value="Znf_RING"/>
</dbReference>
<dbReference type="PROSITE" id="PS50188">
    <property type="entry name" value="B302_SPRY"/>
    <property type="match status" value="1"/>
</dbReference>
<evidence type="ECO:0000256" key="2">
    <source>
        <dbReference type="ARBA" id="ARBA00022723"/>
    </source>
</evidence>
<evidence type="ECO:0000256" key="5">
    <source>
        <dbReference type="ARBA" id="ARBA00022859"/>
    </source>
</evidence>
<dbReference type="AlphaFoldDB" id="A0A3Q2G3K3"/>
<dbReference type="InterPro" id="IPR003879">
    <property type="entry name" value="Butyrophylin_SPRY"/>
</dbReference>
<dbReference type="InterPro" id="IPR003877">
    <property type="entry name" value="SPRY_dom"/>
</dbReference>
<dbReference type="GO" id="GO:0005737">
    <property type="term" value="C:cytoplasm"/>
    <property type="evidence" value="ECO:0007669"/>
    <property type="project" value="UniProtKB-ARBA"/>
</dbReference>
<dbReference type="Proteomes" id="UP000265020">
    <property type="component" value="Unassembled WGS sequence"/>
</dbReference>
<dbReference type="InterPro" id="IPR058030">
    <property type="entry name" value="TRIM8/14/16/25/29/45/65_CC"/>
</dbReference>
<dbReference type="Ensembl" id="ENSCVAT00000025549.1">
    <property type="protein sequence ID" value="ENSCVAP00000017015.1"/>
    <property type="gene ID" value="ENSCVAG00000020039.1"/>
</dbReference>